<dbReference type="Gene3D" id="3.40.50.2300">
    <property type="match status" value="2"/>
</dbReference>
<keyword evidence="4" id="KW-0804">Transcription</keyword>
<dbReference type="InterPro" id="IPR010982">
    <property type="entry name" value="Lambda_DNA-bd_dom_sf"/>
</dbReference>
<evidence type="ECO:0000256" key="2">
    <source>
        <dbReference type="ARBA" id="ARBA00023015"/>
    </source>
</evidence>
<keyword evidence="3" id="KW-0238">DNA-binding</keyword>
<dbReference type="Gene3D" id="1.10.260.40">
    <property type="entry name" value="lambda repressor-like DNA-binding domains"/>
    <property type="match status" value="1"/>
</dbReference>
<dbReference type="PANTHER" id="PTHR30146:SF95">
    <property type="entry name" value="RIBOSE OPERON REPRESSOR"/>
    <property type="match status" value="1"/>
</dbReference>
<keyword evidence="2" id="KW-0805">Transcription regulation</keyword>
<feature type="region of interest" description="Disordered" evidence="5">
    <location>
        <begin position="328"/>
        <end position="348"/>
    </location>
</feature>
<proteinExistence type="predicted"/>
<evidence type="ECO:0000313" key="8">
    <source>
        <dbReference type="Proteomes" id="UP001156702"/>
    </source>
</evidence>
<dbReference type="PROSITE" id="PS50932">
    <property type="entry name" value="HTH_LACI_2"/>
    <property type="match status" value="1"/>
</dbReference>
<dbReference type="RefSeq" id="WP_280531113.1">
    <property type="nucleotide sequence ID" value="NZ_JALIRQ010000018.1"/>
</dbReference>
<feature type="domain" description="HTH lacI-type" evidence="6">
    <location>
        <begin position="28"/>
        <end position="77"/>
    </location>
</feature>
<dbReference type="SUPFAM" id="SSF47413">
    <property type="entry name" value="lambda repressor-like DNA-binding domains"/>
    <property type="match status" value="1"/>
</dbReference>
<evidence type="ECO:0000259" key="6">
    <source>
        <dbReference type="PROSITE" id="PS50932"/>
    </source>
</evidence>
<dbReference type="SMART" id="SM00354">
    <property type="entry name" value="HTH_LACI"/>
    <property type="match status" value="1"/>
</dbReference>
<dbReference type="EMBL" id="BSOP01000033">
    <property type="protein sequence ID" value="GLR52793.1"/>
    <property type="molecule type" value="Genomic_DNA"/>
</dbReference>
<gene>
    <name evidence="7" type="ORF">GCM10007923_40080</name>
</gene>
<comment type="caution">
    <text evidence="7">The sequence shown here is derived from an EMBL/GenBank/DDBJ whole genome shotgun (WGS) entry which is preliminary data.</text>
</comment>
<protein>
    <submittedName>
        <fullName evidence="7">LacI family transcriptional regulator</fullName>
    </submittedName>
</protein>
<evidence type="ECO:0000256" key="3">
    <source>
        <dbReference type="ARBA" id="ARBA00023125"/>
    </source>
</evidence>
<dbReference type="CDD" id="cd01392">
    <property type="entry name" value="HTH_LacI"/>
    <property type="match status" value="1"/>
</dbReference>
<evidence type="ECO:0000256" key="5">
    <source>
        <dbReference type="SAM" id="MobiDB-lite"/>
    </source>
</evidence>
<organism evidence="7 8">
    <name type="scientific">Shinella yambaruensis</name>
    <dbReference type="NCBI Taxonomy" id="415996"/>
    <lineage>
        <taxon>Bacteria</taxon>
        <taxon>Pseudomonadati</taxon>
        <taxon>Pseudomonadota</taxon>
        <taxon>Alphaproteobacteria</taxon>
        <taxon>Hyphomicrobiales</taxon>
        <taxon>Rhizobiaceae</taxon>
        <taxon>Shinella</taxon>
    </lineage>
</organism>
<dbReference type="InterPro" id="IPR028082">
    <property type="entry name" value="Peripla_BP_I"/>
</dbReference>
<dbReference type="SUPFAM" id="SSF53822">
    <property type="entry name" value="Periplasmic binding protein-like I"/>
    <property type="match status" value="1"/>
</dbReference>
<dbReference type="Pfam" id="PF00356">
    <property type="entry name" value="LacI"/>
    <property type="match status" value="1"/>
</dbReference>
<evidence type="ECO:0000256" key="4">
    <source>
        <dbReference type="ARBA" id="ARBA00023163"/>
    </source>
</evidence>
<dbReference type="Pfam" id="PF13377">
    <property type="entry name" value="Peripla_BP_3"/>
    <property type="match status" value="1"/>
</dbReference>
<keyword evidence="1" id="KW-0678">Repressor</keyword>
<keyword evidence="8" id="KW-1185">Reference proteome</keyword>
<reference evidence="8" key="1">
    <citation type="journal article" date="2019" name="Int. J. Syst. Evol. Microbiol.">
        <title>The Global Catalogue of Microorganisms (GCM) 10K type strain sequencing project: providing services to taxonomists for standard genome sequencing and annotation.</title>
        <authorList>
            <consortium name="The Broad Institute Genomics Platform"/>
            <consortium name="The Broad Institute Genome Sequencing Center for Infectious Disease"/>
            <person name="Wu L."/>
            <person name="Ma J."/>
        </authorList>
    </citation>
    <scope>NUCLEOTIDE SEQUENCE [LARGE SCALE GENOMIC DNA]</scope>
    <source>
        <strain evidence="8">NBRC 102122</strain>
    </source>
</reference>
<dbReference type="PANTHER" id="PTHR30146">
    <property type="entry name" value="LACI-RELATED TRANSCRIPTIONAL REPRESSOR"/>
    <property type="match status" value="1"/>
</dbReference>
<evidence type="ECO:0000313" key="7">
    <source>
        <dbReference type="EMBL" id="GLR52793.1"/>
    </source>
</evidence>
<dbReference type="InterPro" id="IPR046335">
    <property type="entry name" value="LacI/GalR-like_sensor"/>
</dbReference>
<name>A0ABQ5ZJJ6_9HYPH</name>
<dbReference type="CDD" id="cd06278">
    <property type="entry name" value="PBP1_LacI-like"/>
    <property type="match status" value="1"/>
</dbReference>
<accession>A0ABQ5ZJJ6</accession>
<evidence type="ECO:0000256" key="1">
    <source>
        <dbReference type="ARBA" id="ARBA00022491"/>
    </source>
</evidence>
<dbReference type="InterPro" id="IPR000843">
    <property type="entry name" value="HTH_LacI"/>
</dbReference>
<dbReference type="Proteomes" id="UP001156702">
    <property type="component" value="Unassembled WGS sequence"/>
</dbReference>
<sequence>MHKRIRRQEDVTTSRSRPKKASVSAIRVAELAGVSRSAVSRTFTDGASVSPATRAKVLAAAEKLGYHVNHLARGLIHHRSGIVCMIVAELQAPFHSNVVEVTTRKLQAIGKVVMVLNTAGQPDNVEAALRQTLNYRADATVVVSGAPPVSLIETCIENGQRVILINRDDPIEGPEIVLVDNESAAREACLMLHRAGCRRLAVVSSTAGTPSIVTREQSFVAAAAELGLEAQVSRAGPTSYATGAEGARQLLGASGRPDGVFCVTDLLALGFMDVARLEFRLDIPEALCVVGFDDIPQAGWIGYNLTTFRQPIGEIADHIVSIIEKDEADPAPPKRLPTQVAWRKSVRP</sequence>